<reference evidence="9 10" key="1">
    <citation type="submission" date="2020-02" db="EMBL/GenBank/DDBJ databases">
        <title>Flavobacteriaceae Psychroflexus bacterium YR1-1, complete genome.</title>
        <authorList>
            <person name="Li Y."/>
            <person name="Wu S."/>
        </authorList>
    </citation>
    <scope>NUCLEOTIDE SEQUENCE [LARGE SCALE GENOMIC DNA]</scope>
    <source>
        <strain evidence="9 10">YR1-1</strain>
    </source>
</reference>
<dbReference type="CDD" id="cd00075">
    <property type="entry name" value="HATPase"/>
    <property type="match status" value="1"/>
</dbReference>
<dbReference type="InterPro" id="IPR005467">
    <property type="entry name" value="His_kinase_dom"/>
</dbReference>
<dbReference type="RefSeq" id="WP_164005228.1">
    <property type="nucleotide sequence ID" value="NZ_JAAIKD010000005.1"/>
</dbReference>
<keyword evidence="10" id="KW-1185">Reference proteome</keyword>
<feature type="domain" description="Histidine kinase" evidence="8">
    <location>
        <begin position="577"/>
        <end position="794"/>
    </location>
</feature>
<dbReference type="SMART" id="SM00388">
    <property type="entry name" value="HisKA"/>
    <property type="match status" value="1"/>
</dbReference>
<accession>A0A6B3RAA4</accession>
<keyword evidence="5" id="KW-0175">Coiled coil</keyword>
<feature type="repeat" description="TPR" evidence="4">
    <location>
        <begin position="160"/>
        <end position="193"/>
    </location>
</feature>
<keyword evidence="3" id="KW-0597">Phosphoprotein</keyword>
<keyword evidence="6" id="KW-0472">Membrane</keyword>
<dbReference type="SMART" id="SM00387">
    <property type="entry name" value="HATPase_c"/>
    <property type="match status" value="1"/>
</dbReference>
<dbReference type="PRINTS" id="PR00344">
    <property type="entry name" value="BCTRLSENSOR"/>
</dbReference>
<evidence type="ECO:0000313" key="10">
    <source>
        <dbReference type="Proteomes" id="UP000478505"/>
    </source>
</evidence>
<dbReference type="Gene3D" id="1.10.287.130">
    <property type="match status" value="1"/>
</dbReference>
<dbReference type="Gene3D" id="3.30.565.10">
    <property type="entry name" value="Histidine kinase-like ATPase, C-terminal domain"/>
    <property type="match status" value="1"/>
</dbReference>
<dbReference type="EMBL" id="JAAIKD010000005">
    <property type="protein sequence ID" value="NEV94511.1"/>
    <property type="molecule type" value="Genomic_DNA"/>
</dbReference>
<dbReference type="EC" id="2.7.13.3" evidence="2"/>
<dbReference type="PROSITE" id="PS50005">
    <property type="entry name" value="TPR"/>
    <property type="match status" value="2"/>
</dbReference>
<dbReference type="Pfam" id="PF02518">
    <property type="entry name" value="HATPase_c"/>
    <property type="match status" value="1"/>
</dbReference>
<dbReference type="InterPro" id="IPR036890">
    <property type="entry name" value="HATPase_C_sf"/>
</dbReference>
<dbReference type="CDD" id="cd00082">
    <property type="entry name" value="HisKA"/>
    <property type="match status" value="1"/>
</dbReference>
<dbReference type="AlphaFoldDB" id="A0A6B3RAA4"/>
<evidence type="ECO:0000256" key="5">
    <source>
        <dbReference type="SAM" id="Coils"/>
    </source>
</evidence>
<dbReference type="Gene3D" id="1.25.40.10">
    <property type="entry name" value="Tetratricopeptide repeat domain"/>
    <property type="match status" value="2"/>
</dbReference>
<dbReference type="SUPFAM" id="SSF48452">
    <property type="entry name" value="TPR-like"/>
    <property type="match status" value="2"/>
</dbReference>
<name>A0A6B3RAA4_9FLAO</name>
<organism evidence="9 10">
    <name type="scientific">Psychroflexus aurantiacus</name>
    <dbReference type="NCBI Taxonomy" id="2709310"/>
    <lineage>
        <taxon>Bacteria</taxon>
        <taxon>Pseudomonadati</taxon>
        <taxon>Bacteroidota</taxon>
        <taxon>Flavobacteriia</taxon>
        <taxon>Flavobacteriales</taxon>
        <taxon>Flavobacteriaceae</taxon>
        <taxon>Psychroflexus</taxon>
    </lineage>
</organism>
<feature type="transmembrane region" description="Helical" evidence="6">
    <location>
        <begin position="518"/>
        <end position="539"/>
    </location>
</feature>
<dbReference type="InterPro" id="IPR011990">
    <property type="entry name" value="TPR-like_helical_dom_sf"/>
</dbReference>
<evidence type="ECO:0000256" key="3">
    <source>
        <dbReference type="ARBA" id="ARBA00022553"/>
    </source>
</evidence>
<dbReference type="InterPro" id="IPR003594">
    <property type="entry name" value="HATPase_dom"/>
</dbReference>
<proteinExistence type="predicted"/>
<evidence type="ECO:0000256" key="6">
    <source>
        <dbReference type="SAM" id="Phobius"/>
    </source>
</evidence>
<sequence>MKTLIKLAVCLIYYMPSYASHPAIDSLKTELAKVKADSIKVRLYNEIASEFINVSYDSILPYSQKALNLASKINYPKGKGIALKNQAIYYFYSGNQTESKQKIEQAIEIFKEIPDELQLAKAYQNYGILLKNFGETENAAEKYNLAIIHFEAISDKKGVADNLINLGDIYQNQGDFDKAMKVLSEAKKVSKSLNDPNLKASILSGEGLIEENKGNFDTAIDKLTQSLEIFQELDQPRLVLGMYNNLANISRKKGDYLKSIEYFENALFTAREINNPRLQGIILNNLANAYLDINDDAKAASLYKEAMAIIKDIDRTTYACLLSNLAIIQTNQDEFSLALKSLDSSLTIYREQDNKIYIANALSNIAYNYLQLKDIPKAKQFYEEAKFVAEEMGDQYTSVGIYNGLGEVYLKENQLDSAYYFAEKAYSLSKKIKALPEESYAAELLYKIYKSDAKSAEALTYLEIFRTLKDSLFDDEKSKALGKLEAELSFKSLKEQLELERQNQRLENKLKVNRRENYIIGLSSASLVFVLIILLLLRIRKNKTRTNRLLTHKNKEIEKQNIKLNESNTQKNKLFSIISHDLRSPVNNLSQIFEMRVSGQISEEEFETWLPKINKSLTSTRLLIENLLKWASASLNESQVDKTEFLVHNEIQSMEDFFSTALKDKNLILNNKVSKGFKIYMDANAFKLVIRNLISNAIKFCNPGDEITISAITQDGFYRVCVQDTGVGMPSTTAKSLFKDSSITSSIGTRKEDGKGIGTILCRTYVEENDGIIWVDYSETNKGTRICFEVPAKNLPL</sequence>
<dbReference type="InterPro" id="IPR004358">
    <property type="entry name" value="Sig_transdc_His_kin-like_C"/>
</dbReference>
<dbReference type="SUPFAM" id="SSF55874">
    <property type="entry name" value="ATPase domain of HSP90 chaperone/DNA topoisomerase II/histidine kinase"/>
    <property type="match status" value="1"/>
</dbReference>
<dbReference type="PANTHER" id="PTHR10098">
    <property type="entry name" value="RAPSYN-RELATED"/>
    <property type="match status" value="1"/>
</dbReference>
<dbReference type="SMART" id="SM00028">
    <property type="entry name" value="TPR"/>
    <property type="match status" value="9"/>
</dbReference>
<feature type="chain" id="PRO_5025649223" description="histidine kinase" evidence="7">
    <location>
        <begin position="20"/>
        <end position="797"/>
    </location>
</feature>
<evidence type="ECO:0000256" key="1">
    <source>
        <dbReference type="ARBA" id="ARBA00000085"/>
    </source>
</evidence>
<evidence type="ECO:0000256" key="7">
    <source>
        <dbReference type="SAM" id="SignalP"/>
    </source>
</evidence>
<feature type="signal peptide" evidence="7">
    <location>
        <begin position="1"/>
        <end position="19"/>
    </location>
</feature>
<comment type="caution">
    <text evidence="9">The sequence shown here is derived from an EMBL/GenBank/DDBJ whole genome shotgun (WGS) entry which is preliminary data.</text>
</comment>
<feature type="repeat" description="TPR" evidence="4">
    <location>
        <begin position="399"/>
        <end position="432"/>
    </location>
</feature>
<dbReference type="SUPFAM" id="SSF47384">
    <property type="entry name" value="Homodimeric domain of signal transducing histidine kinase"/>
    <property type="match status" value="1"/>
</dbReference>
<dbReference type="Pfam" id="PF13424">
    <property type="entry name" value="TPR_12"/>
    <property type="match status" value="3"/>
</dbReference>
<gene>
    <name evidence="9" type="ORF">G3567_10190</name>
</gene>
<dbReference type="Proteomes" id="UP000478505">
    <property type="component" value="Unassembled WGS sequence"/>
</dbReference>
<evidence type="ECO:0000259" key="8">
    <source>
        <dbReference type="PROSITE" id="PS50109"/>
    </source>
</evidence>
<evidence type="ECO:0000256" key="4">
    <source>
        <dbReference type="PROSITE-ProRule" id="PRU00339"/>
    </source>
</evidence>
<keyword evidence="7" id="KW-0732">Signal</keyword>
<feature type="coiled-coil region" evidence="5">
    <location>
        <begin position="483"/>
        <end position="516"/>
    </location>
</feature>
<comment type="catalytic activity">
    <reaction evidence="1">
        <text>ATP + protein L-histidine = ADP + protein N-phospho-L-histidine.</text>
        <dbReference type="EC" id="2.7.13.3"/>
    </reaction>
</comment>
<evidence type="ECO:0000256" key="2">
    <source>
        <dbReference type="ARBA" id="ARBA00012438"/>
    </source>
</evidence>
<dbReference type="InterPro" id="IPR036097">
    <property type="entry name" value="HisK_dim/P_sf"/>
</dbReference>
<keyword evidence="4" id="KW-0802">TPR repeat</keyword>
<dbReference type="InterPro" id="IPR003661">
    <property type="entry name" value="HisK_dim/P_dom"/>
</dbReference>
<protein>
    <recommendedName>
        <fullName evidence="2">histidine kinase</fullName>
        <ecNumber evidence="2">2.7.13.3</ecNumber>
    </recommendedName>
</protein>
<dbReference type="GO" id="GO:0000155">
    <property type="term" value="F:phosphorelay sensor kinase activity"/>
    <property type="evidence" value="ECO:0007669"/>
    <property type="project" value="InterPro"/>
</dbReference>
<keyword evidence="6" id="KW-0812">Transmembrane</keyword>
<dbReference type="InterPro" id="IPR019734">
    <property type="entry name" value="TPR_rpt"/>
</dbReference>
<keyword evidence="6" id="KW-1133">Transmembrane helix</keyword>
<dbReference type="PROSITE" id="PS50109">
    <property type="entry name" value="HIS_KIN"/>
    <property type="match status" value="1"/>
</dbReference>
<evidence type="ECO:0000313" key="9">
    <source>
        <dbReference type="EMBL" id="NEV94511.1"/>
    </source>
</evidence>